<keyword evidence="1" id="KW-0732">Signal</keyword>
<dbReference type="Pfam" id="PF03886">
    <property type="entry name" value="ABC_trans_aux"/>
    <property type="match status" value="1"/>
</dbReference>
<accession>L0EVX0</accession>
<dbReference type="EMBL" id="CP003789">
    <property type="protein sequence ID" value="AGA64823.1"/>
    <property type="molecule type" value="Genomic_DNA"/>
</dbReference>
<dbReference type="AlphaFoldDB" id="L0EVX0"/>
<dbReference type="STRING" id="1215343.B488_08310"/>
<evidence type="ECO:0000256" key="1">
    <source>
        <dbReference type="SAM" id="SignalP"/>
    </source>
</evidence>
<dbReference type="Gene3D" id="3.40.50.10610">
    <property type="entry name" value="ABC-type transport auxiliary lipoprotein component"/>
    <property type="match status" value="1"/>
</dbReference>
<name>L0EVX0_LIBCB</name>
<evidence type="ECO:0000313" key="3">
    <source>
        <dbReference type="EMBL" id="AGA64823.1"/>
    </source>
</evidence>
<gene>
    <name evidence="3" type="ordered locus">B488_08310</name>
</gene>
<organism evidence="3 4">
    <name type="scientific">Liberibacter crescens (strain BT-1)</name>
    <dbReference type="NCBI Taxonomy" id="1215343"/>
    <lineage>
        <taxon>Bacteria</taxon>
        <taxon>Pseudomonadati</taxon>
        <taxon>Pseudomonadota</taxon>
        <taxon>Alphaproteobacteria</taxon>
        <taxon>Hyphomicrobiales</taxon>
        <taxon>Rhizobiaceae</taxon>
        <taxon>Liberibacter</taxon>
    </lineage>
</organism>
<evidence type="ECO:0000259" key="2">
    <source>
        <dbReference type="Pfam" id="PF03886"/>
    </source>
</evidence>
<proteinExistence type="predicted"/>
<dbReference type="HOGENOM" id="CLU_093163_1_0_5"/>
<keyword evidence="4" id="KW-1185">Reference proteome</keyword>
<feature type="domain" description="ABC-type transport auxiliary lipoprotein component" evidence="2">
    <location>
        <begin position="45"/>
        <end position="193"/>
    </location>
</feature>
<evidence type="ECO:0000313" key="4">
    <source>
        <dbReference type="Proteomes" id="UP000010799"/>
    </source>
</evidence>
<reference evidence="3 4" key="1">
    <citation type="journal article" date="2012" name="Stand. Genomic Sci.">
        <title>Complete genome sequence of Liberibacter crescens BT-1.</title>
        <authorList>
            <person name="Leonard M.T."/>
            <person name="Fagen J.R."/>
            <person name="Davis-Richardson A.G."/>
            <person name="Davis M.J."/>
            <person name="Triplett E.W."/>
        </authorList>
    </citation>
    <scope>NUCLEOTIDE SEQUENCE [LARGE SCALE GENOMIC DNA]</scope>
    <source>
        <strain evidence="3 4">BT-1</strain>
    </source>
</reference>
<protein>
    <submittedName>
        <fullName evidence="3">Membrane lipoprotein</fullName>
    </submittedName>
</protein>
<dbReference type="Proteomes" id="UP000010799">
    <property type="component" value="Chromosome"/>
</dbReference>
<feature type="chain" id="PRO_5003941800" evidence="1">
    <location>
        <begin position="23"/>
        <end position="202"/>
    </location>
</feature>
<keyword evidence="3" id="KW-0449">Lipoprotein</keyword>
<dbReference type="SUPFAM" id="SSF159594">
    <property type="entry name" value="XCC0632-like"/>
    <property type="match status" value="1"/>
</dbReference>
<dbReference type="PATRIC" id="fig|1215343.11.peg.856"/>
<dbReference type="eggNOG" id="COG3218">
    <property type="taxonomic scope" value="Bacteria"/>
</dbReference>
<feature type="signal peptide" evidence="1">
    <location>
        <begin position="1"/>
        <end position="22"/>
    </location>
</feature>
<sequence length="202" mass="22458">MKKYSSVLVTLTALLLSGCFGSSIKNTFDLSGDIKDVNHLKASQNILPRNNQQILIPEPTALKLLDSENIVVRSSDSEVQFLKNSQWSDRLPRMVQSKLIESFENSQKLGAVGKPGQGLAIDYQVISVIRAFEINVQLKRVIIEISIKLINDHNGLVKSQHIFHVESPLEGNSNNAFVNSLNKSFTKISSEIVNWTLLALSQ</sequence>
<dbReference type="RefSeq" id="WP_015273250.1">
    <property type="nucleotide sequence ID" value="NC_019907.1"/>
</dbReference>
<dbReference type="PROSITE" id="PS51257">
    <property type="entry name" value="PROKAR_LIPOPROTEIN"/>
    <property type="match status" value="1"/>
</dbReference>
<dbReference type="KEGG" id="lcc:B488_08310"/>
<dbReference type="InterPro" id="IPR005586">
    <property type="entry name" value="ABC_trans_aux"/>
</dbReference>